<gene>
    <name evidence="2" type="ORF">GALLR39Z86_48260</name>
</gene>
<evidence type="ECO:0000313" key="2">
    <source>
        <dbReference type="EMBL" id="GLI44976.1"/>
    </source>
</evidence>
<evidence type="ECO:0000256" key="1">
    <source>
        <dbReference type="SAM" id="Phobius"/>
    </source>
</evidence>
<keyword evidence="1" id="KW-1133">Transmembrane helix</keyword>
<proteinExistence type="predicted"/>
<dbReference type="RefSeq" id="WP_270115742.1">
    <property type="nucleotide sequence ID" value="NZ_BAAAOL010000001.1"/>
</dbReference>
<dbReference type="Proteomes" id="UP001144313">
    <property type="component" value="Unassembled WGS sequence"/>
</dbReference>
<comment type="caution">
    <text evidence="2">The sequence shown here is derived from an EMBL/GenBank/DDBJ whole genome shotgun (WGS) entry which is preliminary data.</text>
</comment>
<dbReference type="AlphaFoldDB" id="A0A9W6GDE0"/>
<name>A0A9W6GDE0_9ACTN</name>
<feature type="transmembrane region" description="Helical" evidence="1">
    <location>
        <begin position="29"/>
        <end position="59"/>
    </location>
</feature>
<dbReference type="EMBL" id="BSDT01000001">
    <property type="protein sequence ID" value="GLI44976.1"/>
    <property type="molecule type" value="Genomic_DNA"/>
</dbReference>
<keyword evidence="1" id="KW-0812">Transmembrane</keyword>
<organism evidence="2 3">
    <name type="scientific">Glycomyces algeriensis</name>
    <dbReference type="NCBI Taxonomy" id="256037"/>
    <lineage>
        <taxon>Bacteria</taxon>
        <taxon>Bacillati</taxon>
        <taxon>Actinomycetota</taxon>
        <taxon>Actinomycetes</taxon>
        <taxon>Glycomycetales</taxon>
        <taxon>Glycomycetaceae</taxon>
        <taxon>Glycomyces</taxon>
    </lineage>
</organism>
<protein>
    <submittedName>
        <fullName evidence="2">Uncharacterized protein</fullName>
    </submittedName>
</protein>
<keyword evidence="3" id="KW-1185">Reference proteome</keyword>
<keyword evidence="1" id="KW-0472">Membrane</keyword>
<accession>A0A9W6GDE0</accession>
<sequence length="75" mass="8038">MNWRLFGWLAALFGGAVLAVIIVVNVIQFVLGAIGGILAFIFNFALFIAIVGGIVWLGLKAKKAIGGRNNPQIRK</sequence>
<reference evidence="2" key="1">
    <citation type="submission" date="2022-12" db="EMBL/GenBank/DDBJ databases">
        <title>Reference genome sequencing for broad-spectrum identification of bacterial and archaeal isolates by mass spectrometry.</title>
        <authorList>
            <person name="Sekiguchi Y."/>
            <person name="Tourlousse D.M."/>
        </authorList>
    </citation>
    <scope>NUCLEOTIDE SEQUENCE</scope>
    <source>
        <strain evidence="2">LLR39Z86</strain>
    </source>
</reference>
<evidence type="ECO:0000313" key="3">
    <source>
        <dbReference type="Proteomes" id="UP001144313"/>
    </source>
</evidence>